<dbReference type="SUPFAM" id="SSF102114">
    <property type="entry name" value="Radical SAM enzymes"/>
    <property type="match status" value="1"/>
</dbReference>
<dbReference type="SFLD" id="SFLDG01086">
    <property type="entry name" value="elongater_protein-like"/>
    <property type="match status" value="1"/>
</dbReference>
<keyword evidence="5 9" id="KW-0479">Metal-binding</keyword>
<comment type="caution">
    <text evidence="11">The sequence shown here is derived from an EMBL/GenBank/DDBJ whole genome shotgun (WGS) entry which is preliminary data.</text>
</comment>
<evidence type="ECO:0000256" key="7">
    <source>
        <dbReference type="ARBA" id="ARBA00023014"/>
    </source>
</evidence>
<evidence type="ECO:0000256" key="3">
    <source>
        <dbReference type="ARBA" id="ARBA00022691"/>
    </source>
</evidence>
<dbReference type="Gene3D" id="3.40.630.30">
    <property type="match status" value="1"/>
</dbReference>
<dbReference type="GO" id="GO:0005737">
    <property type="term" value="C:cytoplasm"/>
    <property type="evidence" value="ECO:0007669"/>
    <property type="project" value="TreeGrafter"/>
</dbReference>
<name>A0A2H0W1L2_9BACT</name>
<dbReference type="PIRSF" id="PIRSF005669">
    <property type="entry name" value="Hist_AcTrfase_ELP3"/>
    <property type="match status" value="1"/>
</dbReference>
<dbReference type="Proteomes" id="UP000230935">
    <property type="component" value="Unassembled WGS sequence"/>
</dbReference>
<dbReference type="EMBL" id="PEZZ01000017">
    <property type="protein sequence ID" value="PIS05187.1"/>
    <property type="molecule type" value="Genomic_DNA"/>
</dbReference>
<dbReference type="SFLD" id="SFLDF00344">
    <property type="entry name" value="ELP3-like"/>
    <property type="match status" value="1"/>
</dbReference>
<keyword evidence="4" id="KW-0819">tRNA processing</keyword>
<gene>
    <name evidence="11" type="ORF">COT81_02510</name>
</gene>
<dbReference type="SFLD" id="SFLDS00029">
    <property type="entry name" value="Radical_SAM"/>
    <property type="match status" value="1"/>
</dbReference>
<dbReference type="GO" id="GO:0016746">
    <property type="term" value="F:acyltransferase activity"/>
    <property type="evidence" value="ECO:0007669"/>
    <property type="project" value="UniProtKB-KW"/>
</dbReference>
<feature type="domain" description="Radical SAM core" evidence="10">
    <location>
        <begin position="76"/>
        <end position="353"/>
    </location>
</feature>
<keyword evidence="6 9" id="KW-0408">Iron</keyword>
<sequence length="540" mass="61570">MNQAQLKNIITNLSKTRIKNRENFNTLVKRYAGSYQEPSPLNSELLQAYRQLVKSKKIKPSKGLEKHLQKRSVRSMSGVAVITCLTKPMGCPHTCVFCPTEDRMPKSYLSNEPAVMRALMNQWDPYRQVKTRLKALSRHGHATDKIELIVIGGTWSAHPKRYQAWYVKRLLDALNGKTSTTLLQAQKLNEKASHRCVGLTLETRPDWIDEAEIKQLRKLGCTRVEIGIQNPRDDILKLSRRGHGVKEIVQATKLLKEAGFKICYHTMPQLPGSTPAIDLQMYKDLYGKEKFQPDLVKIYPTAVVKTAELYDWMKRGDYTPYSDAKLKTVLKKAKLLTPEYVRIVRLIRDIPAESIEGGNKITNLRQLISYELKKESKACQCIRCREVGHQSENKKSLGQPIKLRVKKYRASGGTEYFISFASQDNAILYAYVRLRINDESKDHHLQELRNAALIREIHTYGPHVKLGESGMIQHTGLGKKLMAEAEYIAGQENRKRIKAKKSSIAKVAVIAAAGVREYYRKLGYRLDGTYMSKRLLATGK</sequence>
<dbReference type="InterPro" id="IPR034687">
    <property type="entry name" value="ELP3-like"/>
</dbReference>
<dbReference type="InterPro" id="IPR058240">
    <property type="entry name" value="rSAM_sf"/>
</dbReference>
<dbReference type="GO" id="GO:0046872">
    <property type="term" value="F:metal ion binding"/>
    <property type="evidence" value="ECO:0007669"/>
    <property type="project" value="UniProtKB-KW"/>
</dbReference>
<dbReference type="GO" id="GO:0051539">
    <property type="term" value="F:4 iron, 4 sulfur cluster binding"/>
    <property type="evidence" value="ECO:0007669"/>
    <property type="project" value="UniProtKB-KW"/>
</dbReference>
<dbReference type="CDD" id="cd01335">
    <property type="entry name" value="Radical_SAM"/>
    <property type="match status" value="1"/>
</dbReference>
<protein>
    <submittedName>
        <fullName evidence="11">tRNA uridine(34) 5-carboxymethylaminomethyl modification radical SAM/GNAT enzyme Elp3</fullName>
    </submittedName>
</protein>
<dbReference type="InterPro" id="IPR006638">
    <property type="entry name" value="Elp3/MiaA/NifB-like_rSAM"/>
</dbReference>
<dbReference type="SMART" id="SM00729">
    <property type="entry name" value="Elp3"/>
    <property type="match status" value="1"/>
</dbReference>
<dbReference type="Gene3D" id="3.20.20.70">
    <property type="entry name" value="Aldolase class I"/>
    <property type="match status" value="1"/>
</dbReference>
<evidence type="ECO:0000256" key="4">
    <source>
        <dbReference type="ARBA" id="ARBA00022694"/>
    </source>
</evidence>
<evidence type="ECO:0000256" key="8">
    <source>
        <dbReference type="ARBA" id="ARBA00023315"/>
    </source>
</evidence>
<dbReference type="InterPro" id="IPR007197">
    <property type="entry name" value="rSAM"/>
</dbReference>
<dbReference type="AlphaFoldDB" id="A0A2H0W1L2"/>
<organism evidence="11 12">
    <name type="scientific">Candidatus Buchananbacteria bacterium CG10_big_fil_rev_8_21_14_0_10_42_9</name>
    <dbReference type="NCBI Taxonomy" id="1974526"/>
    <lineage>
        <taxon>Bacteria</taxon>
        <taxon>Candidatus Buchananiibacteriota</taxon>
    </lineage>
</organism>
<evidence type="ECO:0000256" key="9">
    <source>
        <dbReference type="PIRSR" id="PIRSR005669-1"/>
    </source>
</evidence>
<dbReference type="Pfam" id="PF04055">
    <property type="entry name" value="Radical_SAM"/>
    <property type="match status" value="1"/>
</dbReference>
<evidence type="ECO:0000259" key="10">
    <source>
        <dbReference type="PROSITE" id="PS51918"/>
    </source>
</evidence>
<comment type="cofactor">
    <cofactor evidence="9">
        <name>[4Fe-4S] cluster</name>
        <dbReference type="ChEBI" id="CHEBI:49883"/>
    </cofactor>
    <text evidence="9">Binds 1 [4Fe-4S] cluster. The cluster is coordinated with 3 cysteines and an exchangeable S-adenosyl-L-methionine.</text>
</comment>
<keyword evidence="8" id="KW-0012">Acyltransferase</keyword>
<dbReference type="InterPro" id="IPR032432">
    <property type="entry name" value="Radical_SAM_C"/>
</dbReference>
<reference evidence="12" key="1">
    <citation type="submission" date="2017-09" db="EMBL/GenBank/DDBJ databases">
        <title>Depth-based differentiation of microbial function through sediment-hosted aquifers and enrichment of novel symbionts in the deep terrestrial subsurface.</title>
        <authorList>
            <person name="Probst A.J."/>
            <person name="Ladd B."/>
            <person name="Jarett J.K."/>
            <person name="Geller-Mcgrath D.E."/>
            <person name="Sieber C.M.K."/>
            <person name="Emerson J.B."/>
            <person name="Anantharaman K."/>
            <person name="Thomas B.C."/>
            <person name="Malmstrom R."/>
            <person name="Stieglmeier M."/>
            <person name="Klingl A."/>
            <person name="Woyke T."/>
            <person name="Ryan C.M."/>
            <person name="Banfield J.F."/>
        </authorList>
    </citation>
    <scope>NUCLEOTIDE SEQUENCE [LARGE SCALE GENOMIC DNA]</scope>
</reference>
<keyword evidence="1" id="KW-0004">4Fe-4S</keyword>
<dbReference type="NCBIfam" id="TIGR01211">
    <property type="entry name" value="ELP3"/>
    <property type="match status" value="1"/>
</dbReference>
<feature type="binding site" evidence="9">
    <location>
        <position position="98"/>
    </location>
    <ligand>
        <name>[4Fe-4S] cluster</name>
        <dbReference type="ChEBI" id="CHEBI:49883"/>
        <note>4Fe-4S-S-AdoMet</note>
    </ligand>
</feature>
<dbReference type="PANTHER" id="PTHR11135">
    <property type="entry name" value="HISTONE ACETYLTRANSFERASE-RELATED"/>
    <property type="match status" value="1"/>
</dbReference>
<dbReference type="PANTHER" id="PTHR11135:SF0">
    <property type="entry name" value="ELONGATOR COMPLEX PROTEIN 3"/>
    <property type="match status" value="1"/>
</dbReference>
<dbReference type="GO" id="GO:0002926">
    <property type="term" value="P:tRNA wobble base 5-methoxycarbonylmethyl-2-thiouridinylation"/>
    <property type="evidence" value="ECO:0007669"/>
    <property type="project" value="TreeGrafter"/>
</dbReference>
<dbReference type="Pfam" id="PF16199">
    <property type="entry name" value="Radical_SAM_C"/>
    <property type="match status" value="1"/>
</dbReference>
<feature type="binding site" evidence="9">
    <location>
        <position position="91"/>
    </location>
    <ligand>
        <name>[4Fe-4S] cluster</name>
        <dbReference type="ChEBI" id="CHEBI:49883"/>
        <note>4Fe-4S-S-AdoMet</note>
    </ligand>
</feature>
<dbReference type="PROSITE" id="PS51918">
    <property type="entry name" value="RADICAL_SAM"/>
    <property type="match status" value="1"/>
</dbReference>
<evidence type="ECO:0000313" key="12">
    <source>
        <dbReference type="Proteomes" id="UP000230935"/>
    </source>
</evidence>
<dbReference type="InterPro" id="IPR039661">
    <property type="entry name" value="ELP3"/>
</dbReference>
<keyword evidence="7 9" id="KW-0411">Iron-sulfur</keyword>
<keyword evidence="2" id="KW-0808">Transferase</keyword>
<proteinExistence type="predicted"/>
<evidence type="ECO:0000313" key="11">
    <source>
        <dbReference type="EMBL" id="PIS05187.1"/>
    </source>
</evidence>
<evidence type="ECO:0000256" key="6">
    <source>
        <dbReference type="ARBA" id="ARBA00023004"/>
    </source>
</evidence>
<feature type="binding site" evidence="9">
    <location>
        <position position="95"/>
    </location>
    <ligand>
        <name>[4Fe-4S] cluster</name>
        <dbReference type="ChEBI" id="CHEBI:49883"/>
        <note>4Fe-4S-S-AdoMet</note>
    </ligand>
</feature>
<evidence type="ECO:0000256" key="1">
    <source>
        <dbReference type="ARBA" id="ARBA00022485"/>
    </source>
</evidence>
<evidence type="ECO:0000256" key="2">
    <source>
        <dbReference type="ARBA" id="ARBA00022679"/>
    </source>
</evidence>
<evidence type="ECO:0000256" key="5">
    <source>
        <dbReference type="ARBA" id="ARBA00022723"/>
    </source>
</evidence>
<accession>A0A2H0W1L2</accession>
<keyword evidence="3" id="KW-0949">S-adenosyl-L-methionine</keyword>
<dbReference type="InterPro" id="IPR013785">
    <property type="entry name" value="Aldolase_TIM"/>
</dbReference>